<reference evidence="8" key="1">
    <citation type="submission" date="2018-12" db="EMBL/GenBank/DDBJ databases">
        <authorList>
            <person name="Syme R.A."/>
            <person name="Farfan-Caceres L."/>
            <person name="Lichtenzveig J."/>
        </authorList>
    </citation>
    <scope>NUCLEOTIDE SEQUENCE</scope>
    <source>
        <strain evidence="8">Al4</strain>
    </source>
</reference>
<keyword evidence="4 6" id="KW-0472">Membrane</keyword>
<organism evidence="8 9">
    <name type="scientific">Ascochyta lentis</name>
    <dbReference type="NCBI Taxonomy" id="205686"/>
    <lineage>
        <taxon>Eukaryota</taxon>
        <taxon>Fungi</taxon>
        <taxon>Dikarya</taxon>
        <taxon>Ascomycota</taxon>
        <taxon>Pezizomycotina</taxon>
        <taxon>Dothideomycetes</taxon>
        <taxon>Pleosporomycetidae</taxon>
        <taxon>Pleosporales</taxon>
        <taxon>Pleosporineae</taxon>
        <taxon>Didymellaceae</taxon>
        <taxon>Ascochyta</taxon>
    </lineage>
</organism>
<sequence length="372" mass="42269">MATGTEEFPNRQWEFIITSIFMLVMSTFFTIWRVVIRFRASPWMDWSDWLMVLGTAMNVSAISVAIACGFAGAGRLLRDPFWTIERMIHQNHLTFTTQLLNVYGMYVVKLSVCAYLLALNFSKRYRWVVWGTVAFVTIFNFVLPATQHFGLCRPLASRWDNRIKDKQCWSQNVRIGIAYTQAISNIVTDLIYATAPIAYLRSVQLSRRTQWSVRVVFLMSLVCTAISSIKLVYFQKLQGQIEVYYESVSLSIWSITEISVGIVVANLPPLRKSFDSLFKHLLPESVTENISSGRKLHGGNHSFNLSTYRNQATRRSTIGVVTGRSVRHTEDNASDKAILGILEGEDIVDNNFSNAGITRTTRVTVNHTTGDY</sequence>
<feature type="transmembrane region" description="Helical" evidence="6">
    <location>
        <begin position="211"/>
        <end position="232"/>
    </location>
</feature>
<evidence type="ECO:0000256" key="5">
    <source>
        <dbReference type="ARBA" id="ARBA00038359"/>
    </source>
</evidence>
<keyword evidence="9" id="KW-1185">Reference proteome</keyword>
<comment type="subcellular location">
    <subcellularLocation>
        <location evidence="1">Membrane</location>
        <topology evidence="1">Multi-pass membrane protein</topology>
    </subcellularLocation>
</comment>
<feature type="transmembrane region" description="Helical" evidence="6">
    <location>
        <begin position="56"/>
        <end position="77"/>
    </location>
</feature>
<gene>
    <name evidence="8" type="ORF">EKO04_008770</name>
</gene>
<dbReference type="InterPro" id="IPR052337">
    <property type="entry name" value="SAT4-like"/>
</dbReference>
<evidence type="ECO:0000256" key="1">
    <source>
        <dbReference type="ARBA" id="ARBA00004141"/>
    </source>
</evidence>
<evidence type="ECO:0000256" key="3">
    <source>
        <dbReference type="ARBA" id="ARBA00022989"/>
    </source>
</evidence>
<accession>A0A8H7MHC1</accession>
<feature type="domain" description="Rhodopsin" evidence="7">
    <location>
        <begin position="32"/>
        <end position="274"/>
    </location>
</feature>
<feature type="transmembrane region" description="Helical" evidence="6">
    <location>
        <begin position="125"/>
        <end position="143"/>
    </location>
</feature>
<dbReference type="Pfam" id="PF20684">
    <property type="entry name" value="Fung_rhodopsin"/>
    <property type="match status" value="1"/>
</dbReference>
<feature type="transmembrane region" description="Helical" evidence="6">
    <location>
        <begin position="98"/>
        <end position="119"/>
    </location>
</feature>
<keyword evidence="3 6" id="KW-1133">Transmembrane helix</keyword>
<name>A0A8H7MHC1_9PLEO</name>
<dbReference type="Proteomes" id="UP000651452">
    <property type="component" value="Unassembled WGS sequence"/>
</dbReference>
<evidence type="ECO:0000256" key="4">
    <source>
        <dbReference type="ARBA" id="ARBA00023136"/>
    </source>
</evidence>
<evidence type="ECO:0000313" key="8">
    <source>
        <dbReference type="EMBL" id="KAF9693277.1"/>
    </source>
</evidence>
<dbReference type="OrthoDB" id="4682787at2759"/>
<comment type="similarity">
    <text evidence="5">Belongs to the SAT4 family.</text>
</comment>
<keyword evidence="2 6" id="KW-0812">Transmembrane</keyword>
<dbReference type="AlphaFoldDB" id="A0A8H7MHC1"/>
<proteinExistence type="inferred from homology"/>
<dbReference type="PANTHER" id="PTHR33048">
    <property type="entry name" value="PTH11-LIKE INTEGRAL MEMBRANE PROTEIN (AFU_ORTHOLOGUE AFUA_5G11245)"/>
    <property type="match status" value="1"/>
</dbReference>
<dbReference type="PANTHER" id="PTHR33048:SF163">
    <property type="entry name" value="INTEGRAL MEMBRANE PROTEIN (AFU_ORTHOLOGUE AFUA_8G05510)"/>
    <property type="match status" value="1"/>
</dbReference>
<evidence type="ECO:0000259" key="7">
    <source>
        <dbReference type="Pfam" id="PF20684"/>
    </source>
</evidence>
<evidence type="ECO:0000256" key="6">
    <source>
        <dbReference type="SAM" id="Phobius"/>
    </source>
</evidence>
<reference evidence="8" key="2">
    <citation type="submission" date="2020-09" db="EMBL/GenBank/DDBJ databases">
        <title>Reference genome assembly for Australian Ascochyta lentis isolate Al4.</title>
        <authorList>
            <person name="Lee R.C."/>
            <person name="Farfan-Caceres L.M."/>
            <person name="Debler J.W."/>
            <person name="Williams A.H."/>
            <person name="Henares B.M."/>
        </authorList>
    </citation>
    <scope>NUCLEOTIDE SEQUENCE</scope>
    <source>
        <strain evidence="8">Al4</strain>
    </source>
</reference>
<evidence type="ECO:0000313" key="9">
    <source>
        <dbReference type="Proteomes" id="UP000651452"/>
    </source>
</evidence>
<evidence type="ECO:0000256" key="2">
    <source>
        <dbReference type="ARBA" id="ARBA00022692"/>
    </source>
</evidence>
<dbReference type="EMBL" id="RZGK01000016">
    <property type="protein sequence ID" value="KAF9693277.1"/>
    <property type="molecule type" value="Genomic_DNA"/>
</dbReference>
<feature type="transmembrane region" description="Helical" evidence="6">
    <location>
        <begin position="15"/>
        <end position="36"/>
    </location>
</feature>
<protein>
    <recommendedName>
        <fullName evidence="7">Rhodopsin domain-containing protein</fullName>
    </recommendedName>
</protein>
<dbReference type="InterPro" id="IPR049326">
    <property type="entry name" value="Rhodopsin_dom_fungi"/>
</dbReference>
<dbReference type="GO" id="GO:0016020">
    <property type="term" value="C:membrane"/>
    <property type="evidence" value="ECO:0007669"/>
    <property type="project" value="UniProtKB-SubCell"/>
</dbReference>
<comment type="caution">
    <text evidence="8">The sequence shown here is derived from an EMBL/GenBank/DDBJ whole genome shotgun (WGS) entry which is preliminary data.</text>
</comment>
<feature type="transmembrane region" description="Helical" evidence="6">
    <location>
        <begin position="252"/>
        <end position="270"/>
    </location>
</feature>